<evidence type="ECO:0000259" key="2">
    <source>
        <dbReference type="Pfam" id="PF25917"/>
    </source>
</evidence>
<dbReference type="Proteomes" id="UP000223606">
    <property type="component" value="Chromosome 1"/>
</dbReference>
<gene>
    <name evidence="3" type="primary">yibH</name>
    <name evidence="3" type="ORF">HDIA_0942</name>
</gene>
<sequence>MFEFLLCSMITILPDYLYRRRVQKKEWGRELTLFSIWYELRWGLSACALLTICILTVVFYYHPSTSNVASAFRTVTILPESGGRVAEVAVQNNQRVEAGQLLFRLDDSLQRAAAETAQRQVEEIDASITVAQSELASADGLVTEAEGALEQARSELRRAEDLVSRNSSVVSQSEVDRLRNQLASREGSLNAAIANKAAVEAKITTLLPAQKASAEAALDQANIALAKTRVYAGVSGTLEQFALQPGDYVSAIMRPAGLLVPDFAGRGRFVAGFEQISTQVLKPGMVAEISCASKPFTVIPMVITQIQDVIATGQVRPTDQLLDSRVRQAPGTITVYMEPLFEGTTDDIPPGSQCLGNAYTSHHAQLASGDADFLTSLVYHTIDTVGVVHAAGLRLRSLFMPFQILVFSGH</sequence>
<dbReference type="RefSeq" id="WP_099554842.1">
    <property type="nucleotide sequence ID" value="NZ_LT960614.1"/>
</dbReference>
<dbReference type="OrthoDB" id="7929252at2"/>
<dbReference type="PANTHER" id="PTHR30367">
    <property type="entry name" value="P-HYDROXYBENZOIC ACID EFFLUX PUMP SUBUNIT AAEA-RELATED"/>
    <property type="match status" value="1"/>
</dbReference>
<proteinExistence type="predicted"/>
<dbReference type="InterPro" id="IPR050393">
    <property type="entry name" value="MFP_Efflux_Pump"/>
</dbReference>
<keyword evidence="1" id="KW-0175">Coiled coil</keyword>
<accession>A0A2C9D2N0</accession>
<feature type="domain" description="Multidrug resistance protein MdtA-like barrel-sandwich hybrid" evidence="2">
    <location>
        <begin position="73"/>
        <end position="251"/>
    </location>
</feature>
<reference evidence="4" key="1">
    <citation type="submission" date="2017-09" db="EMBL/GenBank/DDBJ databases">
        <title>Genome sequence of Nannocystis excedens DSM 71.</title>
        <authorList>
            <person name="Blom J."/>
        </authorList>
    </citation>
    <scope>NUCLEOTIDE SEQUENCE [LARGE SCALE GENOMIC DNA]</scope>
    <source>
        <strain evidence="4">type strain: E19</strain>
    </source>
</reference>
<dbReference type="InterPro" id="IPR058625">
    <property type="entry name" value="MdtA-like_BSH"/>
</dbReference>
<evidence type="ECO:0000313" key="4">
    <source>
        <dbReference type="Proteomes" id="UP000223606"/>
    </source>
</evidence>
<dbReference type="AlphaFoldDB" id="A0A2C9D2N0"/>
<dbReference type="Gene3D" id="2.40.50.100">
    <property type="match status" value="1"/>
</dbReference>
<protein>
    <submittedName>
        <fullName evidence="3">Inner membrane protein YibH</fullName>
    </submittedName>
</protein>
<dbReference type="PANTHER" id="PTHR30367:SF12">
    <property type="entry name" value="P-HYDROXYBENZOIC ACID EFFLUX PUMP SUBUNIT AAEA"/>
    <property type="match status" value="1"/>
</dbReference>
<dbReference type="Pfam" id="PF25917">
    <property type="entry name" value="BSH_RND"/>
    <property type="match status" value="1"/>
</dbReference>
<dbReference type="KEGG" id="hdi:HDIA_0942"/>
<organism evidence="3 4">
    <name type="scientific">Hartmannibacter diazotrophicus</name>
    <dbReference type="NCBI Taxonomy" id="1482074"/>
    <lineage>
        <taxon>Bacteria</taxon>
        <taxon>Pseudomonadati</taxon>
        <taxon>Pseudomonadota</taxon>
        <taxon>Alphaproteobacteria</taxon>
        <taxon>Hyphomicrobiales</taxon>
        <taxon>Pleomorphomonadaceae</taxon>
        <taxon>Hartmannibacter</taxon>
    </lineage>
</organism>
<name>A0A2C9D2N0_9HYPH</name>
<dbReference type="EMBL" id="LT960614">
    <property type="protein sequence ID" value="SON54483.1"/>
    <property type="molecule type" value="Genomic_DNA"/>
</dbReference>
<dbReference type="Gene3D" id="1.10.287.470">
    <property type="entry name" value="Helix hairpin bin"/>
    <property type="match status" value="1"/>
</dbReference>
<keyword evidence="4" id="KW-1185">Reference proteome</keyword>
<evidence type="ECO:0000256" key="1">
    <source>
        <dbReference type="SAM" id="Coils"/>
    </source>
</evidence>
<dbReference type="SUPFAM" id="SSF111369">
    <property type="entry name" value="HlyD-like secretion proteins"/>
    <property type="match status" value="1"/>
</dbReference>
<feature type="coiled-coil region" evidence="1">
    <location>
        <begin position="114"/>
        <end position="162"/>
    </location>
</feature>
<evidence type="ECO:0000313" key="3">
    <source>
        <dbReference type="EMBL" id="SON54483.1"/>
    </source>
</evidence>